<dbReference type="RefSeq" id="WP_182537234.1">
    <property type="nucleotide sequence ID" value="NZ_JACGXA010000001.1"/>
</dbReference>
<evidence type="ECO:0000256" key="1">
    <source>
        <dbReference type="ARBA" id="ARBA00007362"/>
    </source>
</evidence>
<dbReference type="SUPFAM" id="SSF103481">
    <property type="entry name" value="Multidrug resistance efflux transporter EmrE"/>
    <property type="match status" value="2"/>
</dbReference>
<dbReference type="InterPro" id="IPR037185">
    <property type="entry name" value="EmrE-like"/>
</dbReference>
<evidence type="ECO:0000313" key="5">
    <source>
        <dbReference type="Proteomes" id="UP000580910"/>
    </source>
</evidence>
<keyword evidence="5" id="KW-1185">Reference proteome</keyword>
<dbReference type="PANTHER" id="PTHR22911">
    <property type="entry name" value="ACYL-MALONYL CONDENSING ENZYME-RELATED"/>
    <property type="match status" value="1"/>
</dbReference>
<evidence type="ECO:0000256" key="2">
    <source>
        <dbReference type="SAM" id="Phobius"/>
    </source>
</evidence>
<feature type="domain" description="EamA" evidence="3">
    <location>
        <begin position="16"/>
        <end position="151"/>
    </location>
</feature>
<feature type="transmembrane region" description="Helical" evidence="2">
    <location>
        <begin position="160"/>
        <end position="180"/>
    </location>
</feature>
<evidence type="ECO:0000313" key="4">
    <source>
        <dbReference type="EMBL" id="MBA8802659.1"/>
    </source>
</evidence>
<reference evidence="4 5" key="1">
    <citation type="submission" date="2020-07" db="EMBL/GenBank/DDBJ databases">
        <title>Sequencing the genomes of 1000 actinobacteria strains.</title>
        <authorList>
            <person name="Klenk H.-P."/>
        </authorList>
    </citation>
    <scope>NUCLEOTIDE SEQUENCE [LARGE SCALE GENOMIC DNA]</scope>
    <source>
        <strain evidence="4 5">DSM 21349</strain>
    </source>
</reference>
<feature type="transmembrane region" description="Helical" evidence="2">
    <location>
        <begin position="192"/>
        <end position="218"/>
    </location>
</feature>
<feature type="transmembrane region" description="Helical" evidence="2">
    <location>
        <begin position="106"/>
        <end position="126"/>
    </location>
</feature>
<dbReference type="PANTHER" id="PTHR22911:SF79">
    <property type="entry name" value="MOBA-LIKE NTP TRANSFERASE DOMAIN-CONTAINING PROTEIN"/>
    <property type="match status" value="1"/>
</dbReference>
<feature type="transmembrane region" description="Helical" evidence="2">
    <location>
        <begin position="45"/>
        <end position="68"/>
    </location>
</feature>
<comment type="similarity">
    <text evidence="1">Belongs to the EamA transporter family.</text>
</comment>
<dbReference type="AlphaFoldDB" id="A0A7W3IY56"/>
<sequence length="321" mass="32249">MATTQQAMATGSRSASGLGFAALSAMSFGLSGALAKGLLDAGWTPGAAVAVRILVAAAVLVVPAALALRGRWGLLRPNAGLVLAYGLVAVAGCQLAYFNAVEHMQVGVALLIEYTAPVAVVGWLWLRHGQRPGPLTVVGGAVAAAGLVLVLDLVSGADLSALGVLWALGAMVGAATYFVLSAHEGNGLPPIVLAAAGLVLGATALLVAGAVGVVPMHVSAARVEYAGTEVAWWVPVLGLGVVTAALAYVTGIAASRRLGSRLASFAALLEVLFALVFAWLLLDELPRGIQFLGGALVLTGVVVVKLGEREVAPAPPVEPLV</sequence>
<feature type="transmembrane region" description="Helical" evidence="2">
    <location>
        <begin position="80"/>
        <end position="100"/>
    </location>
</feature>
<dbReference type="InterPro" id="IPR000620">
    <property type="entry name" value="EamA_dom"/>
</dbReference>
<dbReference type="EMBL" id="JACGXA010000001">
    <property type="protein sequence ID" value="MBA8802659.1"/>
    <property type="molecule type" value="Genomic_DNA"/>
</dbReference>
<keyword evidence="2" id="KW-0472">Membrane</keyword>
<feature type="transmembrane region" description="Helical" evidence="2">
    <location>
        <begin position="262"/>
        <end position="282"/>
    </location>
</feature>
<gene>
    <name evidence="4" type="ORF">FB382_000950</name>
</gene>
<evidence type="ECO:0000259" key="3">
    <source>
        <dbReference type="Pfam" id="PF00892"/>
    </source>
</evidence>
<name>A0A7W3IY56_9ACTN</name>
<keyword evidence="2" id="KW-1133">Transmembrane helix</keyword>
<comment type="caution">
    <text evidence="4">The sequence shown here is derived from an EMBL/GenBank/DDBJ whole genome shotgun (WGS) entry which is preliminary data.</text>
</comment>
<dbReference type="Proteomes" id="UP000580910">
    <property type="component" value="Unassembled WGS sequence"/>
</dbReference>
<feature type="transmembrane region" description="Helical" evidence="2">
    <location>
        <begin position="133"/>
        <end position="154"/>
    </location>
</feature>
<dbReference type="GO" id="GO:0016020">
    <property type="term" value="C:membrane"/>
    <property type="evidence" value="ECO:0007669"/>
    <property type="project" value="InterPro"/>
</dbReference>
<keyword evidence="2" id="KW-0812">Transmembrane</keyword>
<organism evidence="4 5">
    <name type="scientific">Nocardioides ginsengisegetis</name>
    <dbReference type="NCBI Taxonomy" id="661491"/>
    <lineage>
        <taxon>Bacteria</taxon>
        <taxon>Bacillati</taxon>
        <taxon>Actinomycetota</taxon>
        <taxon>Actinomycetes</taxon>
        <taxon>Propionibacteriales</taxon>
        <taxon>Nocardioidaceae</taxon>
        <taxon>Nocardioides</taxon>
    </lineage>
</organism>
<feature type="transmembrane region" description="Helical" evidence="2">
    <location>
        <begin position="230"/>
        <end position="250"/>
    </location>
</feature>
<proteinExistence type="inferred from homology"/>
<feature type="domain" description="EamA" evidence="3">
    <location>
        <begin position="162"/>
        <end position="304"/>
    </location>
</feature>
<dbReference type="Pfam" id="PF00892">
    <property type="entry name" value="EamA"/>
    <property type="match status" value="2"/>
</dbReference>
<protein>
    <submittedName>
        <fullName evidence="4">Drug/metabolite transporter (DMT)-like permease</fullName>
    </submittedName>
</protein>
<accession>A0A7W3IY56</accession>